<dbReference type="EMBL" id="JAZEWV010000046">
    <property type="protein sequence ID" value="MEE4546432.1"/>
    <property type="molecule type" value="Genomic_DNA"/>
</dbReference>
<organism evidence="1 2">
    <name type="scientific">Actinacidiphila polyblastidii</name>
    <dbReference type="NCBI Taxonomy" id="3110430"/>
    <lineage>
        <taxon>Bacteria</taxon>
        <taxon>Bacillati</taxon>
        <taxon>Actinomycetota</taxon>
        <taxon>Actinomycetes</taxon>
        <taxon>Kitasatosporales</taxon>
        <taxon>Streptomycetaceae</taxon>
        <taxon>Actinacidiphila</taxon>
    </lineage>
</organism>
<dbReference type="Proteomes" id="UP001344658">
    <property type="component" value="Unassembled WGS sequence"/>
</dbReference>
<reference evidence="1 2" key="1">
    <citation type="submission" date="2023-12" db="EMBL/GenBank/DDBJ databases">
        <title>Streptomyces sp. V4-01.</title>
        <authorList>
            <person name="Somphong A."/>
            <person name="Phongsopitanun W."/>
        </authorList>
    </citation>
    <scope>NUCLEOTIDE SEQUENCE [LARGE SCALE GENOMIC DNA]</scope>
    <source>
        <strain evidence="1 2">V4-01</strain>
    </source>
</reference>
<gene>
    <name evidence="1" type="ORF">V2S66_31270</name>
</gene>
<keyword evidence="2" id="KW-1185">Reference proteome</keyword>
<accession>A0ABU7PMH5</accession>
<sequence length="144" mass="15758">MDETRIRALRARIAEDRRAAEADERHWSEVPSATFSATRAIAEADAKARILDMIERWTHPTPELRIVAGELLDGMEAVYASDALPEFVTTEASDRYHDTVDCPAFKAGRRAGDQAHPVVLLTASEAAAARQTRCPVCLPEAGDA</sequence>
<dbReference type="RefSeq" id="WP_330800132.1">
    <property type="nucleotide sequence ID" value="NZ_JAZEWV010000046.1"/>
</dbReference>
<proteinExistence type="predicted"/>
<evidence type="ECO:0000313" key="1">
    <source>
        <dbReference type="EMBL" id="MEE4546432.1"/>
    </source>
</evidence>
<comment type="caution">
    <text evidence="1">The sequence shown here is derived from an EMBL/GenBank/DDBJ whole genome shotgun (WGS) entry which is preliminary data.</text>
</comment>
<protein>
    <submittedName>
        <fullName evidence="1">Uncharacterized protein</fullName>
    </submittedName>
</protein>
<evidence type="ECO:0000313" key="2">
    <source>
        <dbReference type="Proteomes" id="UP001344658"/>
    </source>
</evidence>
<name>A0ABU7PMH5_9ACTN</name>